<dbReference type="Proteomes" id="UP000182498">
    <property type="component" value="Unassembled WGS sequence"/>
</dbReference>
<dbReference type="PANTHER" id="PTHR31310:SF7">
    <property type="entry name" value="PA-PHOSPHATASE RELATED-FAMILY PROTEIN DDB_G0268928"/>
    <property type="match status" value="1"/>
</dbReference>
<evidence type="ECO:0000256" key="3">
    <source>
        <dbReference type="ARBA" id="ARBA00022989"/>
    </source>
</evidence>
<dbReference type="InterPro" id="IPR052185">
    <property type="entry name" value="IPC_Synthase-Related"/>
</dbReference>
<evidence type="ECO:0000256" key="5">
    <source>
        <dbReference type="SAM" id="MobiDB-lite"/>
    </source>
</evidence>
<dbReference type="AlphaFoldDB" id="A0A0X2NKB3"/>
<evidence type="ECO:0000313" key="8">
    <source>
        <dbReference type="EMBL" id="CUU65913.1"/>
    </source>
</evidence>
<evidence type="ECO:0000256" key="2">
    <source>
        <dbReference type="ARBA" id="ARBA00022692"/>
    </source>
</evidence>
<keyword evidence="9" id="KW-1185">Reference proteome</keyword>
<keyword evidence="4 6" id="KW-0472">Membrane</keyword>
<evidence type="ECO:0000313" key="9">
    <source>
        <dbReference type="Proteomes" id="UP000182498"/>
    </source>
</evidence>
<dbReference type="GO" id="GO:0016020">
    <property type="term" value="C:membrane"/>
    <property type="evidence" value="ECO:0007669"/>
    <property type="project" value="UniProtKB-SubCell"/>
</dbReference>
<keyword evidence="2 6" id="KW-0812">Transmembrane</keyword>
<feature type="transmembrane region" description="Helical" evidence="6">
    <location>
        <begin position="251"/>
        <end position="272"/>
    </location>
</feature>
<comment type="subcellular location">
    <subcellularLocation>
        <location evidence="1">Membrane</location>
        <topology evidence="1">Multi-pass membrane protein</topology>
    </subcellularLocation>
</comment>
<sequence length="298" mass="33015">MTTKRNVGEDSAMDVTDGAGTDGTPSVTSSVRLSGLPVRILNYLVKPRWWFEIAMIYGIYAVYSLIRNGVHDVEEKAFSNGQWILDAEDRFGLAWERGLNTFLDTTPSVAAVCAVVYASLHFIVTPGTLVWLYVKHHRHYRFTSTVLILTTCLALVGFYTLPTAPPRMFDGEGFVDIMAKTGTWGWWPESGTPASDNISNQFAAMPSLHCAWATFCGIVIVMYTKNHVVRVLGALYPVLTYFVVMGTANHYLLDVVGGLVTLLVGFILAWLLRMAWRAYLARHLDPQIVTQLSAKGAA</sequence>
<proteinExistence type="predicted"/>
<evidence type="ECO:0000256" key="1">
    <source>
        <dbReference type="ARBA" id="ARBA00004141"/>
    </source>
</evidence>
<dbReference type="EMBL" id="FAUH01000007">
    <property type="protein sequence ID" value="CUU65913.1"/>
    <property type="molecule type" value="Genomic_DNA"/>
</dbReference>
<organism evidence="8 9">
    <name type="scientific">Corynebacterium variabile</name>
    <dbReference type="NCBI Taxonomy" id="1727"/>
    <lineage>
        <taxon>Bacteria</taxon>
        <taxon>Bacillati</taxon>
        <taxon>Actinomycetota</taxon>
        <taxon>Actinomycetes</taxon>
        <taxon>Mycobacteriales</taxon>
        <taxon>Corynebacteriaceae</taxon>
        <taxon>Corynebacterium</taxon>
    </lineage>
</organism>
<name>A0A0X2NKB3_9CORY</name>
<reference evidence="9" key="1">
    <citation type="submission" date="2015-11" db="EMBL/GenBank/DDBJ databases">
        <authorList>
            <person name="Dugat-Bony E."/>
        </authorList>
    </citation>
    <scope>NUCLEOTIDE SEQUENCE [LARGE SCALE GENOMIC DNA]</scope>
    <source>
        <strain evidence="9">Mu292</strain>
    </source>
</reference>
<evidence type="ECO:0000256" key="4">
    <source>
        <dbReference type="ARBA" id="ARBA00023136"/>
    </source>
</evidence>
<dbReference type="PANTHER" id="PTHR31310">
    <property type="match status" value="1"/>
</dbReference>
<feature type="region of interest" description="Disordered" evidence="5">
    <location>
        <begin position="1"/>
        <end position="28"/>
    </location>
</feature>
<accession>A0A0X2NKB3</accession>
<protein>
    <submittedName>
        <fullName evidence="8">PAP2 superfamily</fullName>
    </submittedName>
</protein>
<feature type="transmembrane region" description="Helical" evidence="6">
    <location>
        <begin position="146"/>
        <end position="164"/>
    </location>
</feature>
<keyword evidence="3 6" id="KW-1133">Transmembrane helix</keyword>
<dbReference type="Pfam" id="PF14378">
    <property type="entry name" value="PAP2_3"/>
    <property type="match status" value="1"/>
</dbReference>
<gene>
    <name evidence="8" type="ORF">CVAR292_01248</name>
</gene>
<feature type="transmembrane region" description="Helical" evidence="6">
    <location>
        <begin position="49"/>
        <end position="66"/>
    </location>
</feature>
<evidence type="ECO:0000256" key="6">
    <source>
        <dbReference type="SAM" id="Phobius"/>
    </source>
</evidence>
<evidence type="ECO:0000259" key="7">
    <source>
        <dbReference type="Pfam" id="PF14378"/>
    </source>
</evidence>
<dbReference type="InterPro" id="IPR026841">
    <property type="entry name" value="Aur1/Ipt1"/>
</dbReference>
<feature type="transmembrane region" description="Helical" evidence="6">
    <location>
        <begin position="109"/>
        <end position="134"/>
    </location>
</feature>
<feature type="transmembrane region" description="Helical" evidence="6">
    <location>
        <begin position="228"/>
        <end position="245"/>
    </location>
</feature>
<feature type="domain" description="Inositolphosphotransferase Aur1/Ipt1" evidence="7">
    <location>
        <begin position="82"/>
        <end position="267"/>
    </location>
</feature>
<dbReference type="CDD" id="cd03386">
    <property type="entry name" value="PAP2_Aur1_like"/>
    <property type="match status" value="1"/>
</dbReference>
<feature type="transmembrane region" description="Helical" evidence="6">
    <location>
        <begin position="202"/>
        <end position="221"/>
    </location>
</feature>
<dbReference type="RefSeq" id="WP_255307664.1">
    <property type="nucleotide sequence ID" value="NZ_FAUH01000007.1"/>
</dbReference>